<dbReference type="SUPFAM" id="SSF53613">
    <property type="entry name" value="Ribokinase-like"/>
    <property type="match status" value="1"/>
</dbReference>
<dbReference type="InterPro" id="IPR029056">
    <property type="entry name" value="Ribokinase-like"/>
</dbReference>
<gene>
    <name evidence="1" type="ORF">N7468_004015</name>
</gene>
<dbReference type="RefSeq" id="XP_058332315.1">
    <property type="nucleotide sequence ID" value="XM_058473312.1"/>
</dbReference>
<organism evidence="1 2">
    <name type="scientific">Penicillium chermesinum</name>
    <dbReference type="NCBI Taxonomy" id="63820"/>
    <lineage>
        <taxon>Eukaryota</taxon>
        <taxon>Fungi</taxon>
        <taxon>Dikarya</taxon>
        <taxon>Ascomycota</taxon>
        <taxon>Pezizomycotina</taxon>
        <taxon>Eurotiomycetes</taxon>
        <taxon>Eurotiomycetidae</taxon>
        <taxon>Eurotiales</taxon>
        <taxon>Aspergillaceae</taxon>
        <taxon>Penicillium</taxon>
    </lineage>
</organism>
<evidence type="ECO:0000313" key="2">
    <source>
        <dbReference type="Proteomes" id="UP001150941"/>
    </source>
</evidence>
<proteinExistence type="predicted"/>
<accession>A0A9W9P8B7</accession>
<reference evidence="1" key="2">
    <citation type="journal article" date="2023" name="IMA Fungus">
        <title>Comparative genomic study of the Penicillium genus elucidates a diverse pangenome and 15 lateral gene transfer events.</title>
        <authorList>
            <person name="Petersen C."/>
            <person name="Sorensen T."/>
            <person name="Nielsen M.R."/>
            <person name="Sondergaard T.E."/>
            <person name="Sorensen J.L."/>
            <person name="Fitzpatrick D.A."/>
            <person name="Frisvad J.C."/>
            <person name="Nielsen K.L."/>
        </authorList>
    </citation>
    <scope>NUCLEOTIDE SEQUENCE</scope>
    <source>
        <strain evidence="1">IBT 19713</strain>
    </source>
</reference>
<dbReference type="GeneID" id="83200615"/>
<evidence type="ECO:0000313" key="1">
    <source>
        <dbReference type="EMBL" id="KAJ5239396.1"/>
    </source>
</evidence>
<comment type="caution">
    <text evidence="1">The sequence shown here is derived from an EMBL/GenBank/DDBJ whole genome shotgun (WGS) entry which is preliminary data.</text>
</comment>
<dbReference type="PANTHER" id="PTHR42774:SF3">
    <property type="entry name" value="KETOHEXOKINASE"/>
    <property type="match status" value="1"/>
</dbReference>
<dbReference type="EMBL" id="JAPQKS010000003">
    <property type="protein sequence ID" value="KAJ5239396.1"/>
    <property type="molecule type" value="Genomic_DNA"/>
</dbReference>
<sequence length="223" mass="24979">MALVAVGACYMDTILTFVSFLASRTSTPRVNALKHSCRTPHYPAEDEKQRATSISRRRGETVLQQLIAASYQSLSLHLVSVLPARLSSASQYIISDLEPGVQLKQCIFREASQEPASCYIIKSQATGSRTVVNHNELPEMTVDEFIENVQRLEPCPTWVHFEGRIPEVTRECIRYVQRQFPSASVSVEIERPGRPGLQELAKLANVVFYAKSWALVSIQTPRS</sequence>
<dbReference type="PANTHER" id="PTHR42774">
    <property type="entry name" value="PHOSPHOTRANSFERASE SYSTEM TRANSPORT PROTEIN"/>
    <property type="match status" value="1"/>
</dbReference>
<dbReference type="AlphaFoldDB" id="A0A9W9P8B7"/>
<dbReference type="GO" id="GO:0016301">
    <property type="term" value="F:kinase activity"/>
    <property type="evidence" value="ECO:0007669"/>
    <property type="project" value="UniProtKB-KW"/>
</dbReference>
<keyword evidence="1" id="KW-0808">Transferase</keyword>
<dbReference type="OrthoDB" id="204058at2759"/>
<keyword evidence="1" id="KW-0418">Kinase</keyword>
<dbReference type="Gene3D" id="3.40.1190.20">
    <property type="match status" value="1"/>
</dbReference>
<reference evidence="1" key="1">
    <citation type="submission" date="2022-11" db="EMBL/GenBank/DDBJ databases">
        <authorList>
            <person name="Petersen C."/>
        </authorList>
    </citation>
    <scope>NUCLEOTIDE SEQUENCE</scope>
    <source>
        <strain evidence="1">IBT 19713</strain>
    </source>
</reference>
<dbReference type="InterPro" id="IPR052562">
    <property type="entry name" value="Ketohexokinase-related"/>
</dbReference>
<name>A0A9W9P8B7_9EURO</name>
<keyword evidence="2" id="KW-1185">Reference proteome</keyword>
<dbReference type="Proteomes" id="UP001150941">
    <property type="component" value="Unassembled WGS sequence"/>
</dbReference>
<protein>
    <submittedName>
        <fullName evidence="1">PfkB family kinase</fullName>
    </submittedName>
</protein>